<proteinExistence type="predicted"/>
<dbReference type="InterPro" id="IPR036388">
    <property type="entry name" value="WH-like_DNA-bd_sf"/>
</dbReference>
<dbReference type="KEGG" id="bmei:Spa11_30160"/>
<gene>
    <name evidence="5" type="primary">slyA</name>
    <name evidence="5" type="ORF">Spa11_30160</name>
</gene>
<dbReference type="PROSITE" id="PS50995">
    <property type="entry name" value="HTH_MARR_2"/>
    <property type="match status" value="1"/>
</dbReference>
<keyword evidence="2" id="KW-0238">DNA-binding</keyword>
<dbReference type="InterPro" id="IPR000835">
    <property type="entry name" value="HTH_MarR-typ"/>
</dbReference>
<dbReference type="PROSITE" id="PS01117">
    <property type="entry name" value="HTH_MARR_1"/>
    <property type="match status" value="1"/>
</dbReference>
<name>A0A518KAI7_9BACT</name>
<keyword evidence="1" id="KW-0805">Transcription regulation</keyword>
<keyword evidence="3" id="KW-0804">Transcription</keyword>
<organism evidence="5 6">
    <name type="scientific">Botrimarina mediterranea</name>
    <dbReference type="NCBI Taxonomy" id="2528022"/>
    <lineage>
        <taxon>Bacteria</taxon>
        <taxon>Pseudomonadati</taxon>
        <taxon>Planctomycetota</taxon>
        <taxon>Planctomycetia</taxon>
        <taxon>Pirellulales</taxon>
        <taxon>Lacipirellulaceae</taxon>
        <taxon>Botrimarina</taxon>
    </lineage>
</organism>
<dbReference type="GO" id="GO:0003677">
    <property type="term" value="F:DNA binding"/>
    <property type="evidence" value="ECO:0007669"/>
    <property type="project" value="UniProtKB-KW"/>
</dbReference>
<dbReference type="Pfam" id="PF12802">
    <property type="entry name" value="MarR_2"/>
    <property type="match status" value="1"/>
</dbReference>
<dbReference type="InterPro" id="IPR039422">
    <property type="entry name" value="MarR/SlyA-like"/>
</dbReference>
<dbReference type="PRINTS" id="PR00598">
    <property type="entry name" value="HTHMARR"/>
</dbReference>
<dbReference type="PANTHER" id="PTHR33164">
    <property type="entry name" value="TRANSCRIPTIONAL REGULATOR, MARR FAMILY"/>
    <property type="match status" value="1"/>
</dbReference>
<accession>A0A518KAI7</accession>
<evidence type="ECO:0000256" key="2">
    <source>
        <dbReference type="ARBA" id="ARBA00023125"/>
    </source>
</evidence>
<evidence type="ECO:0000313" key="5">
    <source>
        <dbReference type="EMBL" id="QDV74807.1"/>
    </source>
</evidence>
<dbReference type="RefSeq" id="WP_145113530.1">
    <property type="nucleotide sequence ID" value="NZ_CP036349.1"/>
</dbReference>
<feature type="domain" description="HTH marR-type" evidence="4">
    <location>
        <begin position="25"/>
        <end position="157"/>
    </location>
</feature>
<evidence type="ECO:0000256" key="3">
    <source>
        <dbReference type="ARBA" id="ARBA00023163"/>
    </source>
</evidence>
<dbReference type="InterPro" id="IPR023187">
    <property type="entry name" value="Tscrpt_reg_MarR-type_CS"/>
</dbReference>
<evidence type="ECO:0000256" key="1">
    <source>
        <dbReference type="ARBA" id="ARBA00023015"/>
    </source>
</evidence>
<dbReference type="Proteomes" id="UP000316426">
    <property type="component" value="Chromosome"/>
</dbReference>
<keyword evidence="6" id="KW-1185">Reference proteome</keyword>
<sequence length="162" mass="18281">MSNNSISNHSASSNIGVELLKHNFQSDAGYWVHVCAHRFELHMNALLADEGISYRQMQVLAWLAMEGDQSQADLSRCMGVEPPTVVSVIDRMERDGLIERKACPDDRRKRIISPTERALPVWERIIGCAKRINQRATKGLTKSEIATLRSLLERVHTNLEGD</sequence>
<dbReference type="PANTHER" id="PTHR33164:SF64">
    <property type="entry name" value="TRANSCRIPTIONAL REGULATOR SLYA"/>
    <property type="match status" value="1"/>
</dbReference>
<evidence type="ECO:0000313" key="6">
    <source>
        <dbReference type="Proteomes" id="UP000316426"/>
    </source>
</evidence>
<dbReference type="SUPFAM" id="SSF46785">
    <property type="entry name" value="Winged helix' DNA-binding domain"/>
    <property type="match status" value="1"/>
</dbReference>
<dbReference type="GO" id="GO:0003700">
    <property type="term" value="F:DNA-binding transcription factor activity"/>
    <property type="evidence" value="ECO:0007669"/>
    <property type="project" value="InterPro"/>
</dbReference>
<protein>
    <submittedName>
        <fullName evidence="5">Transcriptional regulator SlyA</fullName>
    </submittedName>
</protein>
<dbReference type="SMART" id="SM00347">
    <property type="entry name" value="HTH_MARR"/>
    <property type="match status" value="1"/>
</dbReference>
<dbReference type="EMBL" id="CP036349">
    <property type="protein sequence ID" value="QDV74807.1"/>
    <property type="molecule type" value="Genomic_DNA"/>
</dbReference>
<evidence type="ECO:0000259" key="4">
    <source>
        <dbReference type="PROSITE" id="PS50995"/>
    </source>
</evidence>
<dbReference type="InterPro" id="IPR036390">
    <property type="entry name" value="WH_DNA-bd_sf"/>
</dbReference>
<dbReference type="GO" id="GO:0006950">
    <property type="term" value="P:response to stress"/>
    <property type="evidence" value="ECO:0007669"/>
    <property type="project" value="TreeGrafter"/>
</dbReference>
<dbReference type="Gene3D" id="1.10.10.10">
    <property type="entry name" value="Winged helix-like DNA-binding domain superfamily/Winged helix DNA-binding domain"/>
    <property type="match status" value="1"/>
</dbReference>
<reference evidence="5 6" key="1">
    <citation type="submission" date="2019-02" db="EMBL/GenBank/DDBJ databases">
        <title>Deep-cultivation of Planctomycetes and their phenomic and genomic characterization uncovers novel biology.</title>
        <authorList>
            <person name="Wiegand S."/>
            <person name="Jogler M."/>
            <person name="Boedeker C."/>
            <person name="Pinto D."/>
            <person name="Vollmers J."/>
            <person name="Rivas-Marin E."/>
            <person name="Kohn T."/>
            <person name="Peeters S.H."/>
            <person name="Heuer A."/>
            <person name="Rast P."/>
            <person name="Oberbeckmann S."/>
            <person name="Bunk B."/>
            <person name="Jeske O."/>
            <person name="Meyerdierks A."/>
            <person name="Storesund J.E."/>
            <person name="Kallscheuer N."/>
            <person name="Luecker S."/>
            <person name="Lage O.M."/>
            <person name="Pohl T."/>
            <person name="Merkel B.J."/>
            <person name="Hornburger P."/>
            <person name="Mueller R.-W."/>
            <person name="Bruemmer F."/>
            <person name="Labrenz M."/>
            <person name="Spormann A.M."/>
            <person name="Op den Camp H."/>
            <person name="Overmann J."/>
            <person name="Amann R."/>
            <person name="Jetten M.S.M."/>
            <person name="Mascher T."/>
            <person name="Medema M.H."/>
            <person name="Devos D.P."/>
            <person name="Kaster A.-K."/>
            <person name="Ovreas L."/>
            <person name="Rohde M."/>
            <person name="Galperin M.Y."/>
            <person name="Jogler C."/>
        </authorList>
    </citation>
    <scope>NUCLEOTIDE SEQUENCE [LARGE SCALE GENOMIC DNA]</scope>
    <source>
        <strain evidence="5 6">Spa11</strain>
    </source>
</reference>
<dbReference type="AlphaFoldDB" id="A0A518KAI7"/>